<name>A0A7K4HRP3_9EURY</name>
<evidence type="ECO:0000256" key="3">
    <source>
        <dbReference type="ARBA" id="ARBA00022692"/>
    </source>
</evidence>
<keyword evidence="3 6" id="KW-0812">Transmembrane</keyword>
<dbReference type="PANTHER" id="PTHR33885:SF3">
    <property type="entry name" value="PHAGE SHOCK PROTEIN C"/>
    <property type="match status" value="1"/>
</dbReference>
<reference evidence="8 9" key="1">
    <citation type="submission" date="2020-06" db="EMBL/GenBank/DDBJ databases">
        <title>Methanofollis fontis sp. nov., a methanogen isolated from marine sediments near a cold seep at Four-Way Closure Ridge offshore southwestern Taiwan.</title>
        <authorList>
            <person name="Chen S.-C."/>
            <person name="Teng N.-H."/>
            <person name="Lin Y.-S."/>
            <person name="Lai M.-C."/>
            <person name="Chen H.-H."/>
            <person name="Wang C.-C."/>
        </authorList>
    </citation>
    <scope>NUCLEOTIDE SEQUENCE [LARGE SCALE GENOMIC DNA]</scope>
    <source>
        <strain evidence="8 9">DSM 2702</strain>
    </source>
</reference>
<evidence type="ECO:0000313" key="9">
    <source>
        <dbReference type="Proteomes" id="UP000570823"/>
    </source>
</evidence>
<evidence type="ECO:0000256" key="5">
    <source>
        <dbReference type="ARBA" id="ARBA00023136"/>
    </source>
</evidence>
<dbReference type="RefSeq" id="WP_176789652.1">
    <property type="nucleotide sequence ID" value="NZ_JABXWR010000002.1"/>
</dbReference>
<feature type="domain" description="Phage shock protein PspC N-terminal" evidence="7">
    <location>
        <begin position="4"/>
        <end position="63"/>
    </location>
</feature>
<dbReference type="Pfam" id="PF04024">
    <property type="entry name" value="PspC"/>
    <property type="match status" value="1"/>
</dbReference>
<keyword evidence="4 6" id="KW-1133">Transmembrane helix</keyword>
<dbReference type="GO" id="GO:0005886">
    <property type="term" value="C:plasma membrane"/>
    <property type="evidence" value="ECO:0007669"/>
    <property type="project" value="UniProtKB-SubCell"/>
</dbReference>
<accession>A0A7K4HRP3</accession>
<keyword evidence="5 6" id="KW-0472">Membrane</keyword>
<dbReference type="EMBL" id="JABXWR010000002">
    <property type="protein sequence ID" value="NVO67954.1"/>
    <property type="molecule type" value="Genomic_DNA"/>
</dbReference>
<keyword evidence="9" id="KW-1185">Reference proteome</keyword>
<dbReference type="AlphaFoldDB" id="A0A7K4HRP3"/>
<dbReference type="InterPro" id="IPR007168">
    <property type="entry name" value="Phageshock_PspC_N"/>
</dbReference>
<dbReference type="PANTHER" id="PTHR33885">
    <property type="entry name" value="PHAGE SHOCK PROTEIN C"/>
    <property type="match status" value="1"/>
</dbReference>
<comment type="caution">
    <text evidence="8">The sequence shown here is derived from an EMBL/GenBank/DDBJ whole genome shotgun (WGS) entry which is preliminary data.</text>
</comment>
<feature type="transmembrane region" description="Helical" evidence="6">
    <location>
        <begin position="35"/>
        <end position="60"/>
    </location>
</feature>
<evidence type="ECO:0000256" key="4">
    <source>
        <dbReference type="ARBA" id="ARBA00022989"/>
    </source>
</evidence>
<dbReference type="InterPro" id="IPR052027">
    <property type="entry name" value="PspC"/>
</dbReference>
<sequence length="81" mass="9185">MAEKRLVRPRDDRVVAGVCSGIARYFDIDPVVVRLIWVIFSLIGFVFTGIVVYLAAWLIIPEEEEGVIDAEYTVKEEEAKV</sequence>
<evidence type="ECO:0000259" key="7">
    <source>
        <dbReference type="Pfam" id="PF04024"/>
    </source>
</evidence>
<evidence type="ECO:0000256" key="2">
    <source>
        <dbReference type="ARBA" id="ARBA00022475"/>
    </source>
</evidence>
<keyword evidence="2" id="KW-1003">Cell membrane</keyword>
<evidence type="ECO:0000313" key="8">
    <source>
        <dbReference type="EMBL" id="NVO67954.1"/>
    </source>
</evidence>
<dbReference type="Proteomes" id="UP000570823">
    <property type="component" value="Unassembled WGS sequence"/>
</dbReference>
<dbReference type="OrthoDB" id="103681at2157"/>
<evidence type="ECO:0000256" key="6">
    <source>
        <dbReference type="SAM" id="Phobius"/>
    </source>
</evidence>
<organism evidence="8 9">
    <name type="scientific">Methanofollis tationis</name>
    <dbReference type="NCBI Taxonomy" id="81417"/>
    <lineage>
        <taxon>Archaea</taxon>
        <taxon>Methanobacteriati</taxon>
        <taxon>Methanobacteriota</taxon>
        <taxon>Stenosarchaea group</taxon>
        <taxon>Methanomicrobia</taxon>
        <taxon>Methanomicrobiales</taxon>
        <taxon>Methanomicrobiaceae</taxon>
        <taxon>Methanofollis</taxon>
    </lineage>
</organism>
<protein>
    <submittedName>
        <fullName evidence="8">PspC domain-containing protein</fullName>
    </submittedName>
</protein>
<comment type="subcellular location">
    <subcellularLocation>
        <location evidence="1">Cell membrane</location>
        <topology evidence="1">Single-pass membrane protein</topology>
    </subcellularLocation>
</comment>
<gene>
    <name evidence="8" type="ORF">HWN36_11720</name>
</gene>
<proteinExistence type="predicted"/>
<evidence type="ECO:0000256" key="1">
    <source>
        <dbReference type="ARBA" id="ARBA00004162"/>
    </source>
</evidence>